<dbReference type="AlphaFoldDB" id="A0AAE3XQ38"/>
<feature type="compositionally biased region" description="Basic and acidic residues" evidence="1">
    <location>
        <begin position="43"/>
        <end position="55"/>
    </location>
</feature>
<accession>A0AAE3XQ38</accession>
<feature type="compositionally biased region" description="Basic and acidic residues" evidence="1">
    <location>
        <begin position="1"/>
        <end position="11"/>
    </location>
</feature>
<dbReference type="EMBL" id="JAVDQD010000014">
    <property type="protein sequence ID" value="MDR6241956.1"/>
    <property type="molecule type" value="Genomic_DNA"/>
</dbReference>
<dbReference type="InterPro" id="IPR008160">
    <property type="entry name" value="Collagen"/>
</dbReference>
<dbReference type="RefSeq" id="WP_309943174.1">
    <property type="nucleotide sequence ID" value="NZ_AP025311.1"/>
</dbReference>
<sequence>MKTVPFEEWRDGIPGPQGYDGPMGPDGFQGEAGVDYYGADGADGPKGEKGDKGDKGQQGYQGPHGERGDSGVSLEKISVAHACIKGSTNQSRMLHNFIHTSLEGYKIKLNLTSGDSIIINEGYIEEWEWTDENGDTQRLSEL</sequence>
<feature type="compositionally biased region" description="Low complexity" evidence="1">
    <location>
        <begin position="31"/>
        <end position="42"/>
    </location>
</feature>
<gene>
    <name evidence="2" type="ORF">HNQ88_005043</name>
</gene>
<evidence type="ECO:0000313" key="3">
    <source>
        <dbReference type="Proteomes" id="UP001185092"/>
    </source>
</evidence>
<evidence type="ECO:0000256" key="1">
    <source>
        <dbReference type="SAM" id="MobiDB-lite"/>
    </source>
</evidence>
<feature type="region of interest" description="Disordered" evidence="1">
    <location>
        <begin position="1"/>
        <end position="71"/>
    </location>
</feature>
<organism evidence="2 3">
    <name type="scientific">Aureibacter tunicatorum</name>
    <dbReference type="NCBI Taxonomy" id="866807"/>
    <lineage>
        <taxon>Bacteria</taxon>
        <taxon>Pseudomonadati</taxon>
        <taxon>Bacteroidota</taxon>
        <taxon>Cytophagia</taxon>
        <taxon>Cytophagales</taxon>
        <taxon>Persicobacteraceae</taxon>
        <taxon>Aureibacter</taxon>
    </lineage>
</organism>
<protein>
    <recommendedName>
        <fullName evidence="4">Collagen-like protein</fullName>
    </recommendedName>
</protein>
<proteinExistence type="predicted"/>
<dbReference type="Gene3D" id="1.20.5.320">
    <property type="entry name" value="6-Phosphogluconate Dehydrogenase, domain 3"/>
    <property type="match status" value="1"/>
</dbReference>
<dbReference type="PANTHER" id="PTHR24637">
    <property type="entry name" value="COLLAGEN"/>
    <property type="match status" value="1"/>
</dbReference>
<reference evidence="2" key="1">
    <citation type="submission" date="2023-07" db="EMBL/GenBank/DDBJ databases">
        <title>Genomic Encyclopedia of Type Strains, Phase IV (KMG-IV): sequencing the most valuable type-strain genomes for metagenomic binning, comparative biology and taxonomic classification.</title>
        <authorList>
            <person name="Goeker M."/>
        </authorList>
    </citation>
    <scope>NUCLEOTIDE SEQUENCE</scope>
    <source>
        <strain evidence="2">DSM 26174</strain>
    </source>
</reference>
<evidence type="ECO:0008006" key="4">
    <source>
        <dbReference type="Google" id="ProtNLM"/>
    </source>
</evidence>
<dbReference type="Proteomes" id="UP001185092">
    <property type="component" value="Unassembled WGS sequence"/>
</dbReference>
<comment type="caution">
    <text evidence="2">The sequence shown here is derived from an EMBL/GenBank/DDBJ whole genome shotgun (WGS) entry which is preliminary data.</text>
</comment>
<keyword evidence="3" id="KW-1185">Reference proteome</keyword>
<name>A0AAE3XQ38_9BACT</name>
<dbReference type="Pfam" id="PF01391">
    <property type="entry name" value="Collagen"/>
    <property type="match status" value="1"/>
</dbReference>
<dbReference type="PANTHER" id="PTHR24637:SF417">
    <property type="entry name" value="COL_CUTICLE_N DOMAIN-CONTAINING PROTEIN"/>
    <property type="match status" value="1"/>
</dbReference>
<evidence type="ECO:0000313" key="2">
    <source>
        <dbReference type="EMBL" id="MDR6241956.1"/>
    </source>
</evidence>